<dbReference type="PROSITE" id="PS01124">
    <property type="entry name" value="HTH_ARAC_FAMILY_2"/>
    <property type="match status" value="1"/>
</dbReference>
<dbReference type="AlphaFoldDB" id="L0WEU9"/>
<dbReference type="PATRIC" id="fig|1177179.3.peg.332"/>
<dbReference type="SUPFAM" id="SSF52317">
    <property type="entry name" value="Class I glutamine amidotransferase-like"/>
    <property type="match status" value="1"/>
</dbReference>
<dbReference type="InterPro" id="IPR009057">
    <property type="entry name" value="Homeodomain-like_sf"/>
</dbReference>
<dbReference type="PRINTS" id="PR00032">
    <property type="entry name" value="HTHARAC"/>
</dbReference>
<dbReference type="Gene3D" id="3.40.50.880">
    <property type="match status" value="1"/>
</dbReference>
<keyword evidence="6" id="KW-1185">Reference proteome</keyword>
<accession>L0WEU9</accession>
<dbReference type="GO" id="GO:0003700">
    <property type="term" value="F:DNA-binding transcription factor activity"/>
    <property type="evidence" value="ECO:0007669"/>
    <property type="project" value="InterPro"/>
</dbReference>
<dbReference type="eggNOG" id="COG4977">
    <property type="taxonomic scope" value="Bacteria"/>
</dbReference>
<dbReference type="Pfam" id="PF12833">
    <property type="entry name" value="HTH_18"/>
    <property type="match status" value="1"/>
</dbReference>
<dbReference type="CDD" id="cd03138">
    <property type="entry name" value="GATase1_AraC_2"/>
    <property type="match status" value="1"/>
</dbReference>
<keyword evidence="3" id="KW-0804">Transcription</keyword>
<dbReference type="PANTHER" id="PTHR43130:SF11">
    <property type="entry name" value="TRANSCRIPTIONAL REGULATORY PROTEIN"/>
    <property type="match status" value="1"/>
</dbReference>
<protein>
    <submittedName>
        <fullName evidence="5">AraC family transcriptional regulator</fullName>
    </submittedName>
</protein>
<sequence>MYQVAVLAFDGVFASALTGVVDLLNLTGVTWNRIHDQPLDRQFKVQVVSRGGQPVRCTNGIRMAVDAPMEQIDSADLVVVPTIGGELETVLRNEQEVLPWLRFLYQGGADLASNCTGAFLLAEAGLLDGRTATTHWGFSQQFRQRYPQVNLTERELITRDDNIFCAGGGTAWRDLTILLVERFCGADLARELARAFVIDVRNDLQSIYAGLPTRTYHQDDQVQAIQSWIHEHYRNSTSLASLAERVHLSPRQLQRRFTTALGEPPLQYLQRVRIEAARKMLERGATNLAKLSEQVGYQDVSSFSRLFKRHTGLSPSHYRQRFARTGTLQDS</sequence>
<dbReference type="InterPro" id="IPR052158">
    <property type="entry name" value="INH-QAR"/>
</dbReference>
<evidence type="ECO:0000259" key="4">
    <source>
        <dbReference type="PROSITE" id="PS01124"/>
    </source>
</evidence>
<dbReference type="InterPro" id="IPR020449">
    <property type="entry name" value="Tscrpt_reg_AraC-type_HTH"/>
</dbReference>
<dbReference type="STRING" id="1177179.A11A3_01697"/>
<dbReference type="PROSITE" id="PS00041">
    <property type="entry name" value="HTH_ARAC_FAMILY_1"/>
    <property type="match status" value="1"/>
</dbReference>
<dbReference type="InterPro" id="IPR018062">
    <property type="entry name" value="HTH_AraC-typ_CS"/>
</dbReference>
<evidence type="ECO:0000256" key="2">
    <source>
        <dbReference type="ARBA" id="ARBA00023125"/>
    </source>
</evidence>
<dbReference type="InterPro" id="IPR018060">
    <property type="entry name" value="HTH_AraC"/>
</dbReference>
<organism evidence="5 6">
    <name type="scientific">Alcanivorax hongdengensis A-11-3</name>
    <dbReference type="NCBI Taxonomy" id="1177179"/>
    <lineage>
        <taxon>Bacteria</taxon>
        <taxon>Pseudomonadati</taxon>
        <taxon>Pseudomonadota</taxon>
        <taxon>Gammaproteobacteria</taxon>
        <taxon>Oceanospirillales</taxon>
        <taxon>Alcanivoracaceae</taxon>
        <taxon>Alcanivorax</taxon>
    </lineage>
</organism>
<dbReference type="PANTHER" id="PTHR43130">
    <property type="entry name" value="ARAC-FAMILY TRANSCRIPTIONAL REGULATOR"/>
    <property type="match status" value="1"/>
</dbReference>
<dbReference type="Pfam" id="PF01965">
    <property type="entry name" value="DJ-1_PfpI"/>
    <property type="match status" value="1"/>
</dbReference>
<gene>
    <name evidence="5" type="ORF">A11A3_01697</name>
</gene>
<dbReference type="SMART" id="SM00342">
    <property type="entry name" value="HTH_ARAC"/>
    <property type="match status" value="1"/>
</dbReference>
<evidence type="ECO:0000256" key="1">
    <source>
        <dbReference type="ARBA" id="ARBA00023015"/>
    </source>
</evidence>
<dbReference type="Proteomes" id="UP000010164">
    <property type="component" value="Unassembled WGS sequence"/>
</dbReference>
<keyword evidence="1" id="KW-0805">Transcription regulation</keyword>
<evidence type="ECO:0000256" key="3">
    <source>
        <dbReference type="ARBA" id="ARBA00023163"/>
    </source>
</evidence>
<evidence type="ECO:0000313" key="6">
    <source>
        <dbReference type="Proteomes" id="UP000010164"/>
    </source>
</evidence>
<dbReference type="GO" id="GO:0043565">
    <property type="term" value="F:sequence-specific DNA binding"/>
    <property type="evidence" value="ECO:0007669"/>
    <property type="project" value="InterPro"/>
</dbReference>
<dbReference type="InterPro" id="IPR002818">
    <property type="entry name" value="DJ-1/PfpI"/>
</dbReference>
<feature type="domain" description="HTH araC/xylS-type" evidence="4">
    <location>
        <begin position="223"/>
        <end position="321"/>
    </location>
</feature>
<reference evidence="5 6" key="1">
    <citation type="journal article" date="2012" name="J. Bacteriol.">
        <title>Genome Sequence of the Alkane-Degrading Bacterium Alcanivorax hongdengensis Type Strain A-11-3.</title>
        <authorList>
            <person name="Lai Q."/>
            <person name="Shao Z."/>
        </authorList>
    </citation>
    <scope>NUCLEOTIDE SEQUENCE [LARGE SCALE GENOMIC DNA]</scope>
    <source>
        <strain evidence="5 6">A-11-3</strain>
    </source>
</reference>
<dbReference type="SUPFAM" id="SSF46689">
    <property type="entry name" value="Homeodomain-like"/>
    <property type="match status" value="2"/>
</dbReference>
<dbReference type="OrthoDB" id="9803764at2"/>
<evidence type="ECO:0000313" key="5">
    <source>
        <dbReference type="EMBL" id="EKF75546.1"/>
    </source>
</evidence>
<keyword evidence="2" id="KW-0238">DNA-binding</keyword>
<dbReference type="InterPro" id="IPR029062">
    <property type="entry name" value="Class_I_gatase-like"/>
</dbReference>
<proteinExistence type="predicted"/>
<comment type="caution">
    <text evidence="5">The sequence shown here is derived from an EMBL/GenBank/DDBJ whole genome shotgun (WGS) entry which is preliminary data.</text>
</comment>
<dbReference type="EMBL" id="AMRJ01000002">
    <property type="protein sequence ID" value="EKF75546.1"/>
    <property type="molecule type" value="Genomic_DNA"/>
</dbReference>
<dbReference type="Gene3D" id="1.10.10.60">
    <property type="entry name" value="Homeodomain-like"/>
    <property type="match status" value="2"/>
</dbReference>
<name>L0WEU9_9GAMM</name>